<accession>A0A3A3YPH7</accession>
<dbReference type="PANTHER" id="PTHR11839">
    <property type="entry name" value="UDP/ADP-SUGAR PYROPHOSPHATASE"/>
    <property type="match status" value="1"/>
</dbReference>
<dbReference type="InterPro" id="IPR015797">
    <property type="entry name" value="NUDIX_hydrolase-like_dom_sf"/>
</dbReference>
<evidence type="ECO:0000259" key="2">
    <source>
        <dbReference type="PROSITE" id="PS51462"/>
    </source>
</evidence>
<proteinExistence type="predicted"/>
<dbReference type="SUPFAM" id="SSF55811">
    <property type="entry name" value="Nudix"/>
    <property type="match status" value="1"/>
</dbReference>
<dbReference type="GO" id="GO:0016787">
    <property type="term" value="F:hydrolase activity"/>
    <property type="evidence" value="ECO:0007669"/>
    <property type="project" value="UniProtKB-KW"/>
</dbReference>
<dbReference type="Gene3D" id="3.90.79.10">
    <property type="entry name" value="Nucleoside Triphosphate Pyrophosphohydrolase"/>
    <property type="match status" value="1"/>
</dbReference>
<organism evidence="3 4">
    <name type="scientific">Vallicoccus soli</name>
    <dbReference type="NCBI Taxonomy" id="2339232"/>
    <lineage>
        <taxon>Bacteria</taxon>
        <taxon>Bacillati</taxon>
        <taxon>Actinomycetota</taxon>
        <taxon>Actinomycetes</taxon>
        <taxon>Motilibacterales</taxon>
        <taxon>Vallicoccaceae</taxon>
        <taxon>Vallicoccus</taxon>
    </lineage>
</organism>
<evidence type="ECO:0000313" key="3">
    <source>
        <dbReference type="EMBL" id="RJK93120.1"/>
    </source>
</evidence>
<dbReference type="CDD" id="cd24158">
    <property type="entry name" value="NUDIX_ADPRase_Rv1700"/>
    <property type="match status" value="1"/>
</dbReference>
<evidence type="ECO:0000256" key="1">
    <source>
        <dbReference type="ARBA" id="ARBA00022801"/>
    </source>
</evidence>
<evidence type="ECO:0000313" key="4">
    <source>
        <dbReference type="Proteomes" id="UP000265614"/>
    </source>
</evidence>
<dbReference type="InterPro" id="IPR000086">
    <property type="entry name" value="NUDIX_hydrolase_dom"/>
</dbReference>
<dbReference type="GO" id="GO:0019693">
    <property type="term" value="P:ribose phosphate metabolic process"/>
    <property type="evidence" value="ECO:0007669"/>
    <property type="project" value="TreeGrafter"/>
</dbReference>
<dbReference type="Pfam" id="PF00293">
    <property type="entry name" value="NUDIX"/>
    <property type="match status" value="1"/>
</dbReference>
<dbReference type="Proteomes" id="UP000265614">
    <property type="component" value="Unassembled WGS sequence"/>
</dbReference>
<gene>
    <name evidence="3" type="ORF">D5H78_17015</name>
</gene>
<dbReference type="OrthoDB" id="9806150at2"/>
<dbReference type="PROSITE" id="PS51462">
    <property type="entry name" value="NUDIX"/>
    <property type="match status" value="1"/>
</dbReference>
<protein>
    <submittedName>
        <fullName evidence="3">NUDIX hydrolase</fullName>
    </submittedName>
</protein>
<name>A0A3A3YPH7_9ACTN</name>
<keyword evidence="1 3" id="KW-0378">Hydrolase</keyword>
<sequence length="214" mass="23547">MAAPWDGPVADEVADRRVRSSEVVFHGKVWDVRRDEVDLGDGQTVVRDVLQHPGAVGVLALDDDERVLLVRQYRHPTGRMLWEAPAGLLDVEGERPLAAAQRELVEEAGYRAQRWHVLVDYYNSPGGTTEAFRCYLARGLEAVAEDERHEGEGEERDMPAAWVPLDEAVDLVLAGALHNPTTVSGVLAAAAARSRGWSGLRPADAPWPERFPEG</sequence>
<dbReference type="PANTHER" id="PTHR11839:SF31">
    <property type="entry name" value="ADP-RIBOSE PYROPHOSPHATASE"/>
    <property type="match status" value="1"/>
</dbReference>
<reference evidence="3 4" key="1">
    <citation type="submission" date="2018-09" db="EMBL/GenBank/DDBJ databases">
        <title>YIM 75000 draft genome.</title>
        <authorList>
            <person name="Tang S."/>
            <person name="Feng Y."/>
        </authorList>
    </citation>
    <scope>NUCLEOTIDE SEQUENCE [LARGE SCALE GENOMIC DNA]</scope>
    <source>
        <strain evidence="3 4">YIM 75000</strain>
    </source>
</reference>
<dbReference type="RefSeq" id="WP_119951712.1">
    <property type="nucleotide sequence ID" value="NZ_QZEZ01000010.1"/>
</dbReference>
<dbReference type="GO" id="GO:0005829">
    <property type="term" value="C:cytosol"/>
    <property type="evidence" value="ECO:0007669"/>
    <property type="project" value="TreeGrafter"/>
</dbReference>
<dbReference type="GO" id="GO:0006753">
    <property type="term" value="P:nucleoside phosphate metabolic process"/>
    <property type="evidence" value="ECO:0007669"/>
    <property type="project" value="TreeGrafter"/>
</dbReference>
<keyword evidence="4" id="KW-1185">Reference proteome</keyword>
<feature type="domain" description="Nudix hydrolase" evidence="2">
    <location>
        <begin position="50"/>
        <end position="190"/>
    </location>
</feature>
<dbReference type="EMBL" id="QZEZ01000010">
    <property type="protein sequence ID" value="RJK93120.1"/>
    <property type="molecule type" value="Genomic_DNA"/>
</dbReference>
<dbReference type="AlphaFoldDB" id="A0A3A3YPH7"/>
<comment type="caution">
    <text evidence="3">The sequence shown here is derived from an EMBL/GenBank/DDBJ whole genome shotgun (WGS) entry which is preliminary data.</text>
</comment>